<dbReference type="InterPro" id="IPR029044">
    <property type="entry name" value="Nucleotide-diphossugar_trans"/>
</dbReference>
<dbReference type="EMBL" id="PNEN01001724">
    <property type="protein sequence ID" value="PPJ52048.1"/>
    <property type="molecule type" value="Genomic_DNA"/>
</dbReference>
<dbReference type="Pfam" id="PF04488">
    <property type="entry name" value="Gly_transf_sug"/>
    <property type="match status" value="1"/>
</dbReference>
<dbReference type="InterPro" id="IPR051706">
    <property type="entry name" value="Glycosyltransferase_domain"/>
</dbReference>
<keyword evidence="3" id="KW-0808">Transferase</keyword>
<gene>
    <name evidence="9" type="ORF">CBER1_09831</name>
</gene>
<evidence type="ECO:0000256" key="5">
    <source>
        <dbReference type="ARBA" id="ARBA00022989"/>
    </source>
</evidence>
<feature type="domain" description="Class II aldolase/adducin N-terminal" evidence="8">
    <location>
        <begin position="350"/>
        <end position="510"/>
    </location>
</feature>
<dbReference type="AlphaFoldDB" id="A0A2S6BX47"/>
<name>A0A2S6BX47_9PEZI</name>
<dbReference type="PANTHER" id="PTHR32385">
    <property type="entry name" value="MANNOSYL PHOSPHORYLINOSITOL CERAMIDE SYNTHASE"/>
    <property type="match status" value="1"/>
</dbReference>
<dbReference type="OrthoDB" id="3647at2759"/>
<evidence type="ECO:0000256" key="6">
    <source>
        <dbReference type="ARBA" id="ARBA00023136"/>
    </source>
</evidence>
<dbReference type="Gene3D" id="3.40.225.10">
    <property type="entry name" value="Class II aldolase/adducin N-terminal domain"/>
    <property type="match status" value="2"/>
</dbReference>
<dbReference type="InterPro" id="IPR007577">
    <property type="entry name" value="GlycoTrfase_DXD_sugar-bd_CS"/>
</dbReference>
<dbReference type="SUPFAM" id="SSF53639">
    <property type="entry name" value="AraD/HMP-PK domain-like"/>
    <property type="match status" value="1"/>
</dbReference>
<dbReference type="GO" id="GO:0000030">
    <property type="term" value="F:mannosyltransferase activity"/>
    <property type="evidence" value="ECO:0007669"/>
    <property type="project" value="TreeGrafter"/>
</dbReference>
<evidence type="ECO:0000259" key="8">
    <source>
        <dbReference type="SMART" id="SM01007"/>
    </source>
</evidence>
<dbReference type="PANTHER" id="PTHR32385:SF20">
    <property type="entry name" value="MANNOSYL PHOSPHORYLINOSITOL CERAMIDE SYNTHASE CSH1-RELATED"/>
    <property type="match status" value="1"/>
</dbReference>
<evidence type="ECO:0000313" key="10">
    <source>
        <dbReference type="Proteomes" id="UP000237631"/>
    </source>
</evidence>
<evidence type="ECO:0000256" key="2">
    <source>
        <dbReference type="ARBA" id="ARBA00009003"/>
    </source>
</evidence>
<comment type="similarity">
    <text evidence="2">Belongs to the glycosyltransferase 32 family.</text>
</comment>
<evidence type="ECO:0000256" key="3">
    <source>
        <dbReference type="ARBA" id="ARBA00022679"/>
    </source>
</evidence>
<keyword evidence="6 7" id="KW-0472">Membrane</keyword>
<proteinExistence type="inferred from homology"/>
<dbReference type="SUPFAM" id="SSF53448">
    <property type="entry name" value="Nucleotide-diphospho-sugar transferases"/>
    <property type="match status" value="1"/>
</dbReference>
<dbReference type="InterPro" id="IPR036409">
    <property type="entry name" value="Aldolase_II/adducin_N_sf"/>
</dbReference>
<comment type="subcellular location">
    <subcellularLocation>
        <location evidence="1">Membrane</location>
    </subcellularLocation>
</comment>
<reference evidence="10" key="1">
    <citation type="journal article" date="2017" name="bioRxiv">
        <title>Conservation of a gene cluster reveals novel cercosporin biosynthetic mechanisms and extends production to the genus Colletotrichum.</title>
        <authorList>
            <person name="de Jonge R."/>
            <person name="Ebert M.K."/>
            <person name="Huitt-Roehl C.R."/>
            <person name="Pal P."/>
            <person name="Suttle J.C."/>
            <person name="Spanner R.E."/>
            <person name="Neubauer J.D."/>
            <person name="Jurick W.M.II."/>
            <person name="Stott K.A."/>
            <person name="Secor G.A."/>
            <person name="Thomma B.P.H.J."/>
            <person name="Van de Peer Y."/>
            <person name="Townsend C.A."/>
            <person name="Bolton M.D."/>
        </authorList>
    </citation>
    <scope>NUCLEOTIDE SEQUENCE [LARGE SCALE GENOMIC DNA]</scope>
    <source>
        <strain evidence="10">CBS538.71</strain>
    </source>
</reference>
<dbReference type="Gene3D" id="3.90.550.20">
    <property type="match status" value="1"/>
</dbReference>
<evidence type="ECO:0000256" key="1">
    <source>
        <dbReference type="ARBA" id="ARBA00004370"/>
    </source>
</evidence>
<dbReference type="Proteomes" id="UP000237631">
    <property type="component" value="Unassembled WGS sequence"/>
</dbReference>
<evidence type="ECO:0000256" key="7">
    <source>
        <dbReference type="SAM" id="Phobius"/>
    </source>
</evidence>
<keyword evidence="10" id="KW-1185">Reference proteome</keyword>
<feature type="transmembrane region" description="Helical" evidence="7">
    <location>
        <begin position="6"/>
        <end position="26"/>
    </location>
</feature>
<organism evidence="9 10">
    <name type="scientific">Cercospora berteroae</name>
    <dbReference type="NCBI Taxonomy" id="357750"/>
    <lineage>
        <taxon>Eukaryota</taxon>
        <taxon>Fungi</taxon>
        <taxon>Dikarya</taxon>
        <taxon>Ascomycota</taxon>
        <taxon>Pezizomycotina</taxon>
        <taxon>Dothideomycetes</taxon>
        <taxon>Dothideomycetidae</taxon>
        <taxon>Mycosphaerellales</taxon>
        <taxon>Mycosphaerellaceae</taxon>
        <taxon>Cercospora</taxon>
    </lineage>
</organism>
<keyword evidence="5 7" id="KW-1133">Transmembrane helix</keyword>
<evidence type="ECO:0000313" key="9">
    <source>
        <dbReference type="EMBL" id="PPJ52048.1"/>
    </source>
</evidence>
<dbReference type="GO" id="GO:0016020">
    <property type="term" value="C:membrane"/>
    <property type="evidence" value="ECO:0007669"/>
    <property type="project" value="UniProtKB-SubCell"/>
</dbReference>
<dbReference type="Pfam" id="PF00596">
    <property type="entry name" value="Aldolase_II"/>
    <property type="match status" value="1"/>
</dbReference>
<keyword evidence="4 7" id="KW-0812">Transmembrane</keyword>
<dbReference type="InterPro" id="IPR001303">
    <property type="entry name" value="Aldolase_II/adducin_N"/>
</dbReference>
<accession>A0A2S6BX47</accession>
<dbReference type="GO" id="GO:0051999">
    <property type="term" value="P:mannosyl-inositol phosphorylceramide biosynthetic process"/>
    <property type="evidence" value="ECO:0007669"/>
    <property type="project" value="TreeGrafter"/>
</dbReference>
<dbReference type="STRING" id="357750.A0A2S6BX47"/>
<protein>
    <recommendedName>
        <fullName evidence="8">Class II aldolase/adducin N-terminal domain-containing protein</fullName>
    </recommendedName>
</protein>
<evidence type="ECO:0000256" key="4">
    <source>
        <dbReference type="ARBA" id="ARBA00022692"/>
    </source>
</evidence>
<comment type="caution">
    <text evidence="9">The sequence shown here is derived from an EMBL/GenBank/DDBJ whole genome shotgun (WGS) entry which is preliminary data.</text>
</comment>
<sequence>MESRRLSLIFKAVPILYLLYLIHLAVKHISFEHFLGSSSISFNDFPFEYTTALRQSTADRQELQYNYSSYPPSPSPDYDIPPAIHFIFFENLYETHTDRTLIPSMGSKAPELCQFHNPNFTITTWNASASRALLETHYPWFLPTYDSYRYPIQRVDAIKYFILYHFGGIYMDLDIACRRPLTPLLQWPAWLPKATPLGLNNDLMASRAKHPLAERMVKSLMPRNKWLVFPYVTIFWSTGPQFASDMVKDWWSAGGAKGNDADLVRVLPLEFYSEEYTFFGHSPGGTWHEDDVAVVLWLVDRPLLVVGLAALALLALQTGLNYSKRQTEAQSRARIPQFEDKAEERKWQLEQMAGAFRIFSKLGFADGGSGHISVRDPIFGNTFWINPYAVHFGLLKVSDMVQVNEEGVRIGGADLPVNAAGFIIHAAIHKARPDINAACHVHSPYGRAWSNFGRPIDMLNQEAAAFFIALERACQMQLLTEAAIAPGSAGASSGLQKTVVGHEEAAYTKKGTGDPEVMYMQFVPEYQMVLKESGGDFLE</sequence>
<dbReference type="SMART" id="SM01007">
    <property type="entry name" value="Aldolase_II"/>
    <property type="match status" value="1"/>
</dbReference>